<proteinExistence type="predicted"/>
<gene>
    <name evidence="2" type="ORF">D9611_002722</name>
</gene>
<feature type="compositionally biased region" description="Acidic residues" evidence="1">
    <location>
        <begin position="564"/>
        <end position="615"/>
    </location>
</feature>
<feature type="region of interest" description="Disordered" evidence="1">
    <location>
        <begin position="561"/>
        <end position="625"/>
    </location>
</feature>
<sequence length="625" mass="71417">MAPSSSFAHSPNELQPQAALLSTFEIRRAQIADRILQLEREVLSLKISHNTMAAPCRLPPEILANIFILVKEDSWPRHWIMVTFVCQHWRAVAIDCAALWTSLPFLNADFTEIALLRSKTAPLSMTFKRNTQKPGYAAAFCVILSQSERLLKVNISDDVFASTFCECARVAPILQELVLEMSEGSTLCLSGQPLLKGFLRNGAVSLNNLSLERCGPFPWTDHLPFAHCLIELRLVGEHHLEYQRPSLSILLDSLKQMAVLQKLDLSGYLPSTEDPDLWNSSQHPPSSTILATLEQVYLKDSASRIIGFLQSTQLPGTKNILRVKDQFYGPLIQQLFGSVKSSWRDVWQLIGLQRFYLEYDIAADWEAPDTFCSDFYFATEDHPQGSHRLFLETEAGHTLMSIFTSQLDYSSLLYLSLTRPEYPFTKHLWKNIFPHLKQLKDVNFARSTDSCASFIEALEEDPALGHQHLQDGAHDVLKATPYLPALSKITLDEIVLTFYQRVGRRTLFRRFLSVLRTRSRSCPPLELELWSCENFWSRFERLLEESFMNTSVTFHIDRKGYLWEETDEEEDDEEEEEEEEDEEEEEEEEEEEDVVADEEEDEVDGDEEDGIESGEDSGNGLGGEQ</sequence>
<dbReference type="InterPro" id="IPR032675">
    <property type="entry name" value="LRR_dom_sf"/>
</dbReference>
<reference evidence="2 3" key="1">
    <citation type="journal article" date="2020" name="ISME J.">
        <title>Uncovering the hidden diversity of litter-decomposition mechanisms in mushroom-forming fungi.</title>
        <authorList>
            <person name="Floudas D."/>
            <person name="Bentzer J."/>
            <person name="Ahren D."/>
            <person name="Johansson T."/>
            <person name="Persson P."/>
            <person name="Tunlid A."/>
        </authorList>
    </citation>
    <scope>NUCLEOTIDE SEQUENCE [LARGE SCALE GENOMIC DNA]</scope>
    <source>
        <strain evidence="2 3">CBS 175.51</strain>
    </source>
</reference>
<evidence type="ECO:0000313" key="2">
    <source>
        <dbReference type="EMBL" id="KAF5333548.1"/>
    </source>
</evidence>
<dbReference type="AlphaFoldDB" id="A0A8H5C3N7"/>
<comment type="caution">
    <text evidence="2">The sequence shown here is derived from an EMBL/GenBank/DDBJ whole genome shotgun (WGS) entry which is preliminary data.</text>
</comment>
<evidence type="ECO:0000256" key="1">
    <source>
        <dbReference type="SAM" id="MobiDB-lite"/>
    </source>
</evidence>
<dbReference type="Proteomes" id="UP000541558">
    <property type="component" value="Unassembled WGS sequence"/>
</dbReference>
<name>A0A8H5C3N7_9AGAR</name>
<organism evidence="2 3">
    <name type="scientific">Ephemerocybe angulata</name>
    <dbReference type="NCBI Taxonomy" id="980116"/>
    <lineage>
        <taxon>Eukaryota</taxon>
        <taxon>Fungi</taxon>
        <taxon>Dikarya</taxon>
        <taxon>Basidiomycota</taxon>
        <taxon>Agaricomycotina</taxon>
        <taxon>Agaricomycetes</taxon>
        <taxon>Agaricomycetidae</taxon>
        <taxon>Agaricales</taxon>
        <taxon>Agaricineae</taxon>
        <taxon>Psathyrellaceae</taxon>
        <taxon>Ephemerocybe</taxon>
    </lineage>
</organism>
<dbReference type="Gene3D" id="3.80.10.10">
    <property type="entry name" value="Ribonuclease Inhibitor"/>
    <property type="match status" value="1"/>
</dbReference>
<dbReference type="EMBL" id="JAACJK010000109">
    <property type="protein sequence ID" value="KAF5333548.1"/>
    <property type="molecule type" value="Genomic_DNA"/>
</dbReference>
<evidence type="ECO:0000313" key="3">
    <source>
        <dbReference type="Proteomes" id="UP000541558"/>
    </source>
</evidence>
<keyword evidence="3" id="KW-1185">Reference proteome</keyword>
<dbReference type="OrthoDB" id="2950435at2759"/>
<accession>A0A8H5C3N7</accession>
<evidence type="ECO:0008006" key="4">
    <source>
        <dbReference type="Google" id="ProtNLM"/>
    </source>
</evidence>
<protein>
    <recommendedName>
        <fullName evidence="4">F-box domain-containing protein</fullName>
    </recommendedName>
</protein>